<feature type="transmembrane region" description="Helical" evidence="1">
    <location>
        <begin position="168"/>
        <end position="191"/>
    </location>
</feature>
<organism evidence="2">
    <name type="scientific">Odontella aurita</name>
    <dbReference type="NCBI Taxonomy" id="265563"/>
    <lineage>
        <taxon>Eukaryota</taxon>
        <taxon>Sar</taxon>
        <taxon>Stramenopiles</taxon>
        <taxon>Ochrophyta</taxon>
        <taxon>Bacillariophyta</taxon>
        <taxon>Mediophyceae</taxon>
        <taxon>Biddulphiophycidae</taxon>
        <taxon>Eupodiscales</taxon>
        <taxon>Odontellaceae</taxon>
        <taxon>Odontella</taxon>
    </lineage>
</organism>
<evidence type="ECO:0000313" key="2">
    <source>
        <dbReference type="EMBL" id="CAE2274585.1"/>
    </source>
</evidence>
<name>A0A7S4JVK2_9STRA</name>
<sequence>MKRSPSSATAFAVVAAIAAADGIFGCAAFQTTRSDAPSPLCRPFFTRARGLKCQNVAVRRRSATLGAASGLDIADGIDAGDAILVPPALDQIAAATSAPADVSLGNSPLTDTVVFVIGLIPFLWATVEFWRRIAVGESFGTGADSVVIIGEEGKPQSSRGRRVLGKGALAAAYVLFGVAALSVSVAVYSVVTSPGMADAGAQSAVDFAATASGAS</sequence>
<dbReference type="AlphaFoldDB" id="A0A7S4JVK2"/>
<proteinExistence type="predicted"/>
<keyword evidence="1" id="KW-0472">Membrane</keyword>
<gene>
    <name evidence="2" type="ORF">OAUR00152_LOCUS34057</name>
</gene>
<feature type="transmembrane region" description="Helical" evidence="1">
    <location>
        <begin position="112"/>
        <end position="130"/>
    </location>
</feature>
<protein>
    <submittedName>
        <fullName evidence="2">Uncharacterized protein</fullName>
    </submittedName>
</protein>
<dbReference type="EMBL" id="HBKQ01049387">
    <property type="protein sequence ID" value="CAE2274585.1"/>
    <property type="molecule type" value="Transcribed_RNA"/>
</dbReference>
<keyword evidence="1" id="KW-0812">Transmembrane</keyword>
<keyword evidence="1" id="KW-1133">Transmembrane helix</keyword>
<reference evidence="2" key="1">
    <citation type="submission" date="2021-01" db="EMBL/GenBank/DDBJ databases">
        <authorList>
            <person name="Corre E."/>
            <person name="Pelletier E."/>
            <person name="Niang G."/>
            <person name="Scheremetjew M."/>
            <person name="Finn R."/>
            <person name="Kale V."/>
            <person name="Holt S."/>
            <person name="Cochrane G."/>
            <person name="Meng A."/>
            <person name="Brown T."/>
            <person name="Cohen L."/>
        </authorList>
    </citation>
    <scope>NUCLEOTIDE SEQUENCE</scope>
    <source>
        <strain evidence="2">Isolate 1302-5</strain>
    </source>
</reference>
<accession>A0A7S4JVK2</accession>
<evidence type="ECO:0000256" key="1">
    <source>
        <dbReference type="SAM" id="Phobius"/>
    </source>
</evidence>